<evidence type="ECO:0000256" key="2">
    <source>
        <dbReference type="SAM" id="MobiDB-lite"/>
    </source>
</evidence>
<evidence type="ECO:0000313" key="4">
    <source>
        <dbReference type="Proteomes" id="UP001153954"/>
    </source>
</evidence>
<proteinExistence type="predicted"/>
<name>A0AAU9VFA6_EUPED</name>
<feature type="compositionally biased region" description="Basic and acidic residues" evidence="2">
    <location>
        <begin position="122"/>
        <end position="133"/>
    </location>
</feature>
<dbReference type="EMBL" id="CAKOGL010000052">
    <property type="protein sequence ID" value="CAH2109040.1"/>
    <property type="molecule type" value="Genomic_DNA"/>
</dbReference>
<feature type="region of interest" description="Disordered" evidence="2">
    <location>
        <begin position="415"/>
        <end position="516"/>
    </location>
</feature>
<dbReference type="Proteomes" id="UP001153954">
    <property type="component" value="Unassembled WGS sequence"/>
</dbReference>
<feature type="coiled-coil region" evidence="1">
    <location>
        <begin position="321"/>
        <end position="362"/>
    </location>
</feature>
<keyword evidence="1" id="KW-0175">Coiled coil</keyword>
<accession>A0AAU9VFA6</accession>
<reference evidence="3" key="1">
    <citation type="submission" date="2022-03" db="EMBL/GenBank/DDBJ databases">
        <authorList>
            <person name="Tunstrom K."/>
        </authorList>
    </citation>
    <scope>NUCLEOTIDE SEQUENCE</scope>
</reference>
<feature type="compositionally biased region" description="Basic residues" evidence="2">
    <location>
        <begin position="448"/>
        <end position="457"/>
    </location>
</feature>
<keyword evidence="4" id="KW-1185">Reference proteome</keyword>
<organism evidence="3 4">
    <name type="scientific">Euphydryas editha</name>
    <name type="common">Edith's checkerspot</name>
    <dbReference type="NCBI Taxonomy" id="104508"/>
    <lineage>
        <taxon>Eukaryota</taxon>
        <taxon>Metazoa</taxon>
        <taxon>Ecdysozoa</taxon>
        <taxon>Arthropoda</taxon>
        <taxon>Hexapoda</taxon>
        <taxon>Insecta</taxon>
        <taxon>Pterygota</taxon>
        <taxon>Neoptera</taxon>
        <taxon>Endopterygota</taxon>
        <taxon>Lepidoptera</taxon>
        <taxon>Glossata</taxon>
        <taxon>Ditrysia</taxon>
        <taxon>Papilionoidea</taxon>
        <taxon>Nymphalidae</taxon>
        <taxon>Nymphalinae</taxon>
        <taxon>Euphydryas</taxon>
    </lineage>
</organism>
<evidence type="ECO:0000313" key="3">
    <source>
        <dbReference type="EMBL" id="CAH2109040.1"/>
    </source>
</evidence>
<comment type="caution">
    <text evidence="3">The sequence shown here is derived from an EMBL/GenBank/DDBJ whole genome shotgun (WGS) entry which is preliminary data.</text>
</comment>
<feature type="compositionally biased region" description="Polar residues" evidence="2">
    <location>
        <begin position="166"/>
        <end position="178"/>
    </location>
</feature>
<feature type="compositionally biased region" description="Low complexity" evidence="2">
    <location>
        <begin position="204"/>
        <end position="218"/>
    </location>
</feature>
<feature type="compositionally biased region" description="Basic and acidic residues" evidence="2">
    <location>
        <begin position="87"/>
        <end position="106"/>
    </location>
</feature>
<feature type="region of interest" description="Disordered" evidence="2">
    <location>
        <begin position="1"/>
        <end position="218"/>
    </location>
</feature>
<protein>
    <submittedName>
        <fullName evidence="3">Uncharacterized protein</fullName>
    </submittedName>
</protein>
<feature type="compositionally biased region" description="Low complexity" evidence="2">
    <location>
        <begin position="253"/>
        <end position="267"/>
    </location>
</feature>
<evidence type="ECO:0000256" key="1">
    <source>
        <dbReference type="SAM" id="Coils"/>
    </source>
</evidence>
<sequence>MSRGHVRDRGSCISRPDREEENLYKKLPRIPSGDTARVPTPLAPENPAVLRHSAPSNLGGGTDRVCVPGLSGERPEKGGDECVPAKGGEDVGPEKGGVRYRSRSETRGVITRSRSRAVAAESESRSRAREGKQVRQPQIVLTRIDHVSQRSAVSPVSGRLWAAGSESDSCGSMASATQKEARKRPRQSSVSPGSSEDDTNTPKRVMPGRGRGRPVTTGQYVGLAEARHLLHEEEERRQRLQVEKEVAVQTRTSSRQSDVSLSDSGSVATVVPPGDALSRAADYLGLLQEVTQKSRNLKGTYVKALNQVATGMKEVVEELASRNATEEVVQLRAMVAELRREKEQWKKRFAELDAKMERLFLQSRVAAPSKPVERDNWEERERTLMIKIGNMLNARIEGLSDRLLPERIVRPPLAADQRRETLASEPAELRGHVEQVTTLTPPANPAPKKTKRKRNKKGAVAQVAAPPESRPPPSGPAAPAESWNVVTRKGKRSGQSNQPKQPAKKPKAPKLRLPRSAAVQLTLLPGSMKTYCFARCP</sequence>
<feature type="compositionally biased region" description="Basic and acidic residues" evidence="2">
    <location>
        <begin position="1"/>
        <end position="24"/>
    </location>
</feature>
<dbReference type="AlphaFoldDB" id="A0AAU9VFA6"/>
<feature type="compositionally biased region" description="Basic residues" evidence="2">
    <location>
        <begin position="502"/>
        <end position="513"/>
    </location>
</feature>
<feature type="region of interest" description="Disordered" evidence="2">
    <location>
        <begin position="244"/>
        <end position="267"/>
    </location>
</feature>
<feature type="compositionally biased region" description="Basic and acidic residues" evidence="2">
    <location>
        <begin position="416"/>
        <end position="433"/>
    </location>
</feature>
<gene>
    <name evidence="3" type="ORF">EEDITHA_LOCUS22919</name>
</gene>